<keyword evidence="2" id="KW-1185">Reference proteome</keyword>
<sequence length="189" mass="21639">MGTQRRDKGKRSYNLIHVQHPHVLASFPPNSGTWFGTYRAAWPRAGRCAPAAVTGRRHQRLDVLFYARSERFNSIQIRPPPPSARSLANYPLRSCEPNEIKFIIVAIHRRRLRRAEARVRAGAPAAAQRALEGELRDCVHGEVRHELGTVRYASNSRPFRIPPTGNRQAECEWTRVPLRLRLYPNCLFA</sequence>
<gene>
    <name evidence="1" type="ORF">EVAR_102992_1</name>
</gene>
<protein>
    <submittedName>
        <fullName evidence="1">Uncharacterized protein</fullName>
    </submittedName>
</protein>
<evidence type="ECO:0000313" key="1">
    <source>
        <dbReference type="EMBL" id="GBP28419.1"/>
    </source>
</evidence>
<dbReference type="AlphaFoldDB" id="A0A4C1UQ16"/>
<accession>A0A4C1UQ16</accession>
<organism evidence="1 2">
    <name type="scientific">Eumeta variegata</name>
    <name type="common">Bagworm moth</name>
    <name type="synonym">Eumeta japonica</name>
    <dbReference type="NCBI Taxonomy" id="151549"/>
    <lineage>
        <taxon>Eukaryota</taxon>
        <taxon>Metazoa</taxon>
        <taxon>Ecdysozoa</taxon>
        <taxon>Arthropoda</taxon>
        <taxon>Hexapoda</taxon>
        <taxon>Insecta</taxon>
        <taxon>Pterygota</taxon>
        <taxon>Neoptera</taxon>
        <taxon>Endopterygota</taxon>
        <taxon>Lepidoptera</taxon>
        <taxon>Glossata</taxon>
        <taxon>Ditrysia</taxon>
        <taxon>Tineoidea</taxon>
        <taxon>Psychidae</taxon>
        <taxon>Oiketicinae</taxon>
        <taxon>Eumeta</taxon>
    </lineage>
</organism>
<dbReference type="Proteomes" id="UP000299102">
    <property type="component" value="Unassembled WGS sequence"/>
</dbReference>
<name>A0A4C1UQ16_EUMVA</name>
<evidence type="ECO:0000313" key="2">
    <source>
        <dbReference type="Proteomes" id="UP000299102"/>
    </source>
</evidence>
<reference evidence="1 2" key="1">
    <citation type="journal article" date="2019" name="Commun. Biol.">
        <title>The bagworm genome reveals a unique fibroin gene that provides high tensile strength.</title>
        <authorList>
            <person name="Kono N."/>
            <person name="Nakamura H."/>
            <person name="Ohtoshi R."/>
            <person name="Tomita M."/>
            <person name="Numata K."/>
            <person name="Arakawa K."/>
        </authorList>
    </citation>
    <scope>NUCLEOTIDE SEQUENCE [LARGE SCALE GENOMIC DNA]</scope>
</reference>
<comment type="caution">
    <text evidence="1">The sequence shown here is derived from an EMBL/GenBank/DDBJ whole genome shotgun (WGS) entry which is preliminary data.</text>
</comment>
<dbReference type="EMBL" id="BGZK01000206">
    <property type="protein sequence ID" value="GBP28419.1"/>
    <property type="molecule type" value="Genomic_DNA"/>
</dbReference>
<proteinExistence type="predicted"/>